<dbReference type="GO" id="GO:0005737">
    <property type="term" value="C:cytoplasm"/>
    <property type="evidence" value="ECO:0007669"/>
    <property type="project" value="TreeGrafter"/>
</dbReference>
<evidence type="ECO:0000313" key="9">
    <source>
        <dbReference type="EMBL" id="MBE1491003.1"/>
    </source>
</evidence>
<evidence type="ECO:0000256" key="5">
    <source>
        <dbReference type="ARBA" id="ARBA00023157"/>
    </source>
</evidence>
<dbReference type="SUPFAM" id="SSF49899">
    <property type="entry name" value="Concanavalin A-like lectins/glucanases"/>
    <property type="match status" value="2"/>
</dbReference>
<dbReference type="EC" id="3.2.1.18" evidence="3"/>
<name>A0A927MG03_9ACTN</name>
<dbReference type="CDD" id="cd00110">
    <property type="entry name" value="LamG"/>
    <property type="match status" value="1"/>
</dbReference>
<protein>
    <recommendedName>
        <fullName evidence="3">exo-alpha-sialidase</fullName>
        <ecNumber evidence="3">3.2.1.18</ecNumber>
    </recommendedName>
</protein>
<organism evidence="9 10">
    <name type="scientific">Plantactinospora soyae</name>
    <dbReference type="NCBI Taxonomy" id="1544732"/>
    <lineage>
        <taxon>Bacteria</taxon>
        <taxon>Bacillati</taxon>
        <taxon>Actinomycetota</taxon>
        <taxon>Actinomycetes</taxon>
        <taxon>Micromonosporales</taxon>
        <taxon>Micromonosporaceae</taxon>
        <taxon>Plantactinospora</taxon>
    </lineage>
</organism>
<comment type="catalytic activity">
    <reaction evidence="1">
        <text>Hydrolysis of alpha-(2-&gt;3)-, alpha-(2-&gt;6)-, alpha-(2-&gt;8)- glycosidic linkages of terminal sialic acid residues in oligosaccharides, glycoproteins, glycolipids, colominic acid and synthetic substrates.</text>
        <dbReference type="EC" id="3.2.1.18"/>
    </reaction>
</comment>
<evidence type="ECO:0000259" key="8">
    <source>
        <dbReference type="SMART" id="SM00560"/>
    </source>
</evidence>
<keyword evidence="5" id="KW-1015">Disulfide bond</keyword>
<sequence>MRFRSLWIKLSVLLLMAAGLLVVPPPTSLAAAIPNPTVLFTRGMGGYDCIRGAKLVPAPDGTLIAIGSAKYRNSTGECPDLTHTDVVMRRRSQDGTWGPLVKIRANPVGDGRMLSATPVVDQRTGNILLFVRDGSDTDFDESVSYVLTSTDSGRSWTETARYPWVTRPGPSHGIQLEHGPHAGRLVVAMWLDTKPQTIQLIYSDDGGVSWTRGATSTGSVWAGEPSIFERTDSDINDGSIYVMARNQGAEDLGDTKVYGISADGGETFSGPFQVVDNLVSPKVYGTVLRLRSTLDGDQYNRVLFSSPVEYRERAGSSSMDRHRMVIRSSYTEGRTWQGVNDSDSQTIHTGPASYSSMAMLPDGRIALAFEAGDEGQVSHHEVRFTTFTEADLGLPDSYSGGTGTPDTSGLGNTARIRGTTHGGDGRFDGGVTLDGVDDYVQVPFAESLAVDAADFTVMAWVKYSATTGNRPIFWAYGVGEDRSQMWLRAEPGSNRIQGRVQSGANGGSVMSSKAHNDGRWHHVALQRQGTTLRMFVDGNLDGTATGPTGTVSPARPFQMRIGQRIDGAQHFAGSLDEVRLYKRALTEPEIDRIHATNAVDVAGALLRLPFHPNYKTTDDASANDNDGFVRQAVPGPGKFGNAMTFDGVEDRIHIPYSNATNLGSSQFTITTWFRYSGAAARQTLLWGYGVNEANSQLWIRADPAGNTITASARTPDGVVRVNTANTYADNAWHFLALRRTGSQLILSVDGQDVSTASAPTGSLTAGHTDGVRGIHLGEQLDGTDTLTGALDELHIYTRALSAAELEALRTNNTTPASGLALHLPLNNTDAAAP</sequence>
<evidence type="ECO:0000256" key="2">
    <source>
        <dbReference type="ARBA" id="ARBA00009348"/>
    </source>
</evidence>
<dbReference type="RefSeq" id="WP_192770173.1">
    <property type="nucleotide sequence ID" value="NZ_JADBEB010000001.1"/>
</dbReference>
<dbReference type="InterPro" id="IPR036278">
    <property type="entry name" value="Sialidase_sf"/>
</dbReference>
<evidence type="ECO:0000256" key="3">
    <source>
        <dbReference type="ARBA" id="ARBA00012733"/>
    </source>
</evidence>
<proteinExistence type="inferred from homology"/>
<dbReference type="InterPro" id="IPR011040">
    <property type="entry name" value="Sialidase"/>
</dbReference>
<dbReference type="InterPro" id="IPR006558">
    <property type="entry name" value="LamG-like"/>
</dbReference>
<reference evidence="9" key="1">
    <citation type="submission" date="2020-10" db="EMBL/GenBank/DDBJ databases">
        <title>Sequencing the genomes of 1000 actinobacteria strains.</title>
        <authorList>
            <person name="Klenk H.-P."/>
        </authorList>
    </citation>
    <scope>NUCLEOTIDE SEQUENCE</scope>
    <source>
        <strain evidence="9">DSM 46832</strain>
    </source>
</reference>
<gene>
    <name evidence="9" type="ORF">H4W31_006641</name>
</gene>
<evidence type="ECO:0000256" key="1">
    <source>
        <dbReference type="ARBA" id="ARBA00000427"/>
    </source>
</evidence>
<feature type="domain" description="Laminin G" evidence="7">
    <location>
        <begin position="665"/>
        <end position="798"/>
    </location>
</feature>
<keyword evidence="4" id="KW-0732">Signal</keyword>
<dbReference type="Pfam" id="PF13385">
    <property type="entry name" value="Laminin_G_3"/>
    <property type="match status" value="2"/>
</dbReference>
<dbReference type="GO" id="GO:0004308">
    <property type="term" value="F:exo-alpha-sialidase activity"/>
    <property type="evidence" value="ECO:0007669"/>
    <property type="project" value="UniProtKB-EC"/>
</dbReference>
<feature type="domain" description="LamG-like jellyroll fold" evidence="8">
    <location>
        <begin position="665"/>
        <end position="803"/>
    </location>
</feature>
<keyword evidence="10" id="KW-1185">Reference proteome</keyword>
<keyword evidence="9" id="KW-0326">Glycosidase</keyword>
<dbReference type="GO" id="GO:0009313">
    <property type="term" value="P:oligosaccharide catabolic process"/>
    <property type="evidence" value="ECO:0007669"/>
    <property type="project" value="TreeGrafter"/>
</dbReference>
<dbReference type="SMART" id="SM00560">
    <property type="entry name" value="LamGL"/>
    <property type="match status" value="2"/>
</dbReference>
<comment type="caution">
    <text evidence="9">The sequence shown here is derived from an EMBL/GenBank/DDBJ whole genome shotgun (WGS) entry which is preliminary data.</text>
</comment>
<feature type="domain" description="Laminin G" evidence="7">
    <location>
        <begin position="453"/>
        <end position="583"/>
    </location>
</feature>
<feature type="region of interest" description="Disordered" evidence="6">
    <location>
        <begin position="395"/>
        <end position="426"/>
    </location>
</feature>
<dbReference type="GO" id="GO:0006689">
    <property type="term" value="P:ganglioside catabolic process"/>
    <property type="evidence" value="ECO:0007669"/>
    <property type="project" value="TreeGrafter"/>
</dbReference>
<dbReference type="Gene3D" id="2.120.10.10">
    <property type="match status" value="1"/>
</dbReference>
<dbReference type="InterPro" id="IPR026856">
    <property type="entry name" value="Sialidase_fam"/>
</dbReference>
<dbReference type="SUPFAM" id="SSF50939">
    <property type="entry name" value="Sialidases"/>
    <property type="match status" value="1"/>
</dbReference>
<comment type="similarity">
    <text evidence="2">Belongs to the glycosyl hydrolase 33 family.</text>
</comment>
<dbReference type="Proteomes" id="UP000649753">
    <property type="component" value="Unassembled WGS sequence"/>
</dbReference>
<dbReference type="GO" id="GO:0016020">
    <property type="term" value="C:membrane"/>
    <property type="evidence" value="ECO:0007669"/>
    <property type="project" value="TreeGrafter"/>
</dbReference>
<accession>A0A927MG03</accession>
<dbReference type="PANTHER" id="PTHR10628">
    <property type="entry name" value="SIALIDASE"/>
    <property type="match status" value="1"/>
</dbReference>
<dbReference type="AlphaFoldDB" id="A0A927MG03"/>
<dbReference type="InterPro" id="IPR013320">
    <property type="entry name" value="ConA-like_dom_sf"/>
</dbReference>
<dbReference type="Pfam" id="PF13088">
    <property type="entry name" value="BNR_2"/>
    <property type="match status" value="1"/>
</dbReference>
<keyword evidence="9" id="KW-0378">Hydrolase</keyword>
<evidence type="ECO:0000256" key="6">
    <source>
        <dbReference type="SAM" id="MobiDB-lite"/>
    </source>
</evidence>
<evidence type="ECO:0000256" key="4">
    <source>
        <dbReference type="ARBA" id="ARBA00022729"/>
    </source>
</evidence>
<feature type="domain" description="LamG-like jellyroll fold" evidence="8">
    <location>
        <begin position="453"/>
        <end position="588"/>
    </location>
</feature>
<dbReference type="CDD" id="cd15482">
    <property type="entry name" value="Sialidase_non-viral"/>
    <property type="match status" value="1"/>
</dbReference>
<dbReference type="SMART" id="SM00282">
    <property type="entry name" value="LamG"/>
    <property type="match status" value="2"/>
</dbReference>
<evidence type="ECO:0000313" key="10">
    <source>
        <dbReference type="Proteomes" id="UP000649753"/>
    </source>
</evidence>
<dbReference type="PANTHER" id="PTHR10628:SF30">
    <property type="entry name" value="EXO-ALPHA-SIALIDASE"/>
    <property type="match status" value="1"/>
</dbReference>
<evidence type="ECO:0000259" key="7">
    <source>
        <dbReference type="SMART" id="SM00282"/>
    </source>
</evidence>
<dbReference type="InterPro" id="IPR001791">
    <property type="entry name" value="Laminin_G"/>
</dbReference>
<dbReference type="EMBL" id="JADBEB010000001">
    <property type="protein sequence ID" value="MBE1491003.1"/>
    <property type="molecule type" value="Genomic_DNA"/>
</dbReference>
<dbReference type="Gene3D" id="2.60.120.200">
    <property type="match status" value="2"/>
</dbReference>